<comment type="similarity">
    <text evidence="3">Belongs to the inositol monophosphatase superfamily.</text>
</comment>
<keyword evidence="5" id="KW-0028">Amino-acid biosynthesis</keyword>
<dbReference type="InterPro" id="IPR020583">
    <property type="entry name" value="Inositol_monoP_metal-BS"/>
</dbReference>
<organism evidence="13 14">
    <name type="scientific">Roseospira marina</name>
    <dbReference type="NCBI Taxonomy" id="140057"/>
    <lineage>
        <taxon>Bacteria</taxon>
        <taxon>Pseudomonadati</taxon>
        <taxon>Pseudomonadota</taxon>
        <taxon>Alphaproteobacteria</taxon>
        <taxon>Rhodospirillales</taxon>
        <taxon>Rhodospirillaceae</taxon>
        <taxon>Roseospira</taxon>
    </lineage>
</organism>
<dbReference type="OrthoDB" id="9785695at2"/>
<evidence type="ECO:0000256" key="10">
    <source>
        <dbReference type="ARBA" id="ARBA00049158"/>
    </source>
</evidence>
<evidence type="ECO:0000256" key="3">
    <source>
        <dbReference type="ARBA" id="ARBA00009759"/>
    </source>
</evidence>
<dbReference type="GO" id="GO:0000105">
    <property type="term" value="P:L-histidine biosynthetic process"/>
    <property type="evidence" value="ECO:0007669"/>
    <property type="project" value="UniProtKB-UniRule"/>
</dbReference>
<evidence type="ECO:0000256" key="11">
    <source>
        <dbReference type="NCBIfam" id="TIGR02067"/>
    </source>
</evidence>
<accession>A0A5M6IF72</accession>
<comment type="pathway">
    <text evidence="2">Amino-acid biosynthesis; L-histidine biosynthesis; L-histidine from 5-phospho-alpha-D-ribose 1-diphosphate: step 8/9.</text>
</comment>
<dbReference type="Gene3D" id="3.30.540.10">
    <property type="entry name" value="Fructose-1,6-Bisphosphatase, subunit A, domain 1"/>
    <property type="match status" value="1"/>
</dbReference>
<evidence type="ECO:0000256" key="6">
    <source>
        <dbReference type="ARBA" id="ARBA00022723"/>
    </source>
</evidence>
<reference evidence="13 14" key="1">
    <citation type="submission" date="2019-09" db="EMBL/GenBank/DDBJ databases">
        <title>Genome sequence of Roseospira marina, one of the more divergent members of the non-sulfur purple photosynthetic bacterial family, the Rhodospirillaceae.</title>
        <authorList>
            <person name="Meyer T."/>
            <person name="Kyndt J."/>
        </authorList>
    </citation>
    <scope>NUCLEOTIDE SEQUENCE [LARGE SCALE GENOMIC DNA]</scope>
    <source>
        <strain evidence="13 14">DSM 15113</strain>
    </source>
</reference>
<evidence type="ECO:0000313" key="13">
    <source>
        <dbReference type="EMBL" id="KAA5606936.1"/>
    </source>
</evidence>
<comment type="cofactor">
    <cofactor evidence="1 12">
        <name>Mg(2+)</name>
        <dbReference type="ChEBI" id="CHEBI:18420"/>
    </cofactor>
</comment>
<dbReference type="InterPro" id="IPR011809">
    <property type="entry name" value="His_9_proposed"/>
</dbReference>
<dbReference type="UniPathway" id="UPA00031">
    <property type="reaction ID" value="UER00013"/>
</dbReference>
<dbReference type="InterPro" id="IPR051090">
    <property type="entry name" value="Inositol_monoP_superfamily"/>
</dbReference>
<dbReference type="PRINTS" id="PR00377">
    <property type="entry name" value="IMPHPHTASES"/>
</dbReference>
<evidence type="ECO:0000256" key="12">
    <source>
        <dbReference type="PIRSR" id="PIRSR600760-2"/>
    </source>
</evidence>
<dbReference type="RefSeq" id="WP_150060947.1">
    <property type="nucleotide sequence ID" value="NZ_JACHII010000003.1"/>
</dbReference>
<feature type="binding site" evidence="12">
    <location>
        <position position="95"/>
    </location>
    <ligand>
        <name>Mg(2+)</name>
        <dbReference type="ChEBI" id="CHEBI:18420"/>
        <label>1</label>
        <note>catalytic</note>
    </ligand>
</feature>
<dbReference type="GO" id="GO:0046872">
    <property type="term" value="F:metal ion binding"/>
    <property type="evidence" value="ECO:0007669"/>
    <property type="project" value="UniProtKB-KW"/>
</dbReference>
<proteinExistence type="inferred from homology"/>
<evidence type="ECO:0000256" key="1">
    <source>
        <dbReference type="ARBA" id="ARBA00001946"/>
    </source>
</evidence>
<keyword evidence="9" id="KW-0368">Histidine biosynthesis</keyword>
<dbReference type="NCBIfam" id="TIGR02067">
    <property type="entry name" value="his_9_HisN"/>
    <property type="match status" value="1"/>
</dbReference>
<dbReference type="PROSITE" id="PS00629">
    <property type="entry name" value="IMP_1"/>
    <property type="match status" value="1"/>
</dbReference>
<dbReference type="AlphaFoldDB" id="A0A5M6IF72"/>
<dbReference type="SUPFAM" id="SSF56655">
    <property type="entry name" value="Carbohydrate phosphatase"/>
    <property type="match status" value="1"/>
</dbReference>
<evidence type="ECO:0000256" key="7">
    <source>
        <dbReference type="ARBA" id="ARBA00022801"/>
    </source>
</evidence>
<name>A0A5M6IF72_9PROT</name>
<evidence type="ECO:0000256" key="8">
    <source>
        <dbReference type="ARBA" id="ARBA00022842"/>
    </source>
</evidence>
<dbReference type="PANTHER" id="PTHR43200">
    <property type="entry name" value="PHOSPHATASE"/>
    <property type="match status" value="1"/>
</dbReference>
<keyword evidence="8 12" id="KW-0460">Magnesium</keyword>
<feature type="binding site" evidence="12">
    <location>
        <position position="217"/>
    </location>
    <ligand>
        <name>Mg(2+)</name>
        <dbReference type="ChEBI" id="CHEBI:18420"/>
        <label>1</label>
        <note>catalytic</note>
    </ligand>
</feature>
<keyword evidence="7 13" id="KW-0378">Hydrolase</keyword>
<dbReference type="EMBL" id="VWPJ01000002">
    <property type="protein sequence ID" value="KAA5606936.1"/>
    <property type="molecule type" value="Genomic_DNA"/>
</dbReference>
<evidence type="ECO:0000256" key="4">
    <source>
        <dbReference type="ARBA" id="ARBA00013085"/>
    </source>
</evidence>
<gene>
    <name evidence="13" type="primary">hisN</name>
    <name evidence="13" type="ORF">F1188_03210</name>
</gene>
<keyword evidence="6 12" id="KW-0479">Metal-binding</keyword>
<dbReference type="InterPro" id="IPR000760">
    <property type="entry name" value="Inositol_monophosphatase-like"/>
</dbReference>
<feature type="binding site" evidence="12">
    <location>
        <position position="77"/>
    </location>
    <ligand>
        <name>Mg(2+)</name>
        <dbReference type="ChEBI" id="CHEBI:18420"/>
        <label>1</label>
        <note>catalytic</note>
    </ligand>
</feature>
<comment type="caution">
    <text evidence="13">The sequence shown here is derived from an EMBL/GenBank/DDBJ whole genome shotgun (WGS) entry which is preliminary data.</text>
</comment>
<sequence length="267" mass="27953">MSTVTDLPTAEIQALLPLATRLADAAREATMAHFRSPALAVETKGDLSPVTVADRASEAAMRALLAEHCPDHGILGEEEGASGLDRDFVWVLDPIDGTRSYVTGSPLWGTLIALSWRGRPVLGVLDTPAAGERWIGCVGQPTTRNGTPCRTRDPGDLSRALLYTSTPDLFTDVDRPGFEALSARVADRRFCADCFAYGMVASGWVDIALDPGMKPYDYMALVPVIEGAGGVVTDSTGAPASLTCNGWIVSAGTPAIHAAALEALAGG</sequence>
<feature type="binding site" evidence="12">
    <location>
        <position position="93"/>
    </location>
    <ligand>
        <name>Mg(2+)</name>
        <dbReference type="ChEBI" id="CHEBI:18420"/>
        <label>2</label>
    </ligand>
</feature>
<protein>
    <recommendedName>
        <fullName evidence="4 11">Histidinol-phosphatase</fullName>
        <ecNumber evidence="4 11">3.1.3.15</ecNumber>
    </recommendedName>
</protein>
<dbReference type="EC" id="3.1.3.15" evidence="4 11"/>
<dbReference type="CDD" id="cd01641">
    <property type="entry name" value="Bacterial_IMPase_like_1"/>
    <property type="match status" value="1"/>
</dbReference>
<evidence type="ECO:0000313" key="14">
    <source>
        <dbReference type="Proteomes" id="UP000324065"/>
    </source>
</evidence>
<feature type="binding site" evidence="12">
    <location>
        <position position="96"/>
    </location>
    <ligand>
        <name>Mg(2+)</name>
        <dbReference type="ChEBI" id="CHEBI:18420"/>
        <label>1</label>
        <note>catalytic</note>
    </ligand>
</feature>
<evidence type="ECO:0000256" key="9">
    <source>
        <dbReference type="ARBA" id="ARBA00023102"/>
    </source>
</evidence>
<evidence type="ECO:0000256" key="2">
    <source>
        <dbReference type="ARBA" id="ARBA00004970"/>
    </source>
</evidence>
<dbReference type="PANTHER" id="PTHR43200:SF6">
    <property type="entry name" value="3'(2'),5'-BISPHOSPHATE NUCLEOTIDASE"/>
    <property type="match status" value="1"/>
</dbReference>
<evidence type="ECO:0000256" key="5">
    <source>
        <dbReference type="ARBA" id="ARBA00022605"/>
    </source>
</evidence>
<dbReference type="Gene3D" id="3.40.190.80">
    <property type="match status" value="1"/>
</dbReference>
<dbReference type="Proteomes" id="UP000324065">
    <property type="component" value="Unassembled WGS sequence"/>
</dbReference>
<comment type="catalytic activity">
    <reaction evidence="10">
        <text>L-histidinol phosphate + H2O = L-histidinol + phosphate</text>
        <dbReference type="Rhea" id="RHEA:14465"/>
        <dbReference type="ChEBI" id="CHEBI:15377"/>
        <dbReference type="ChEBI" id="CHEBI:43474"/>
        <dbReference type="ChEBI" id="CHEBI:57699"/>
        <dbReference type="ChEBI" id="CHEBI:57980"/>
        <dbReference type="EC" id="3.1.3.15"/>
    </reaction>
</comment>
<dbReference type="GO" id="GO:0004401">
    <property type="term" value="F:histidinol-phosphatase activity"/>
    <property type="evidence" value="ECO:0007669"/>
    <property type="project" value="UniProtKB-UniRule"/>
</dbReference>
<dbReference type="Pfam" id="PF00459">
    <property type="entry name" value="Inositol_P"/>
    <property type="match status" value="1"/>
</dbReference>
<keyword evidence="14" id="KW-1185">Reference proteome</keyword>